<gene>
    <name evidence="2" type="ORF">JMJ58_05210</name>
</gene>
<dbReference type="Proteomes" id="UP000637819">
    <property type="component" value="Chromosome"/>
</dbReference>
<dbReference type="AlphaFoldDB" id="A0A8T8E402"/>
<dbReference type="OrthoDB" id="174098at2157"/>
<accession>A0A8T8E402</accession>
<proteinExistence type="predicted"/>
<evidence type="ECO:0000313" key="2">
    <source>
        <dbReference type="EMBL" id="QRV16293.1"/>
    </source>
</evidence>
<feature type="domain" description="DUF7344" evidence="1">
    <location>
        <begin position="10"/>
        <end position="72"/>
    </location>
</feature>
<keyword evidence="3" id="KW-1185">Reference proteome</keyword>
<organism evidence="2 3">
    <name type="scientific">Haloterrigena salifodinae</name>
    <dbReference type="NCBI Taxonomy" id="2675099"/>
    <lineage>
        <taxon>Archaea</taxon>
        <taxon>Methanobacteriati</taxon>
        <taxon>Methanobacteriota</taxon>
        <taxon>Stenosarchaea group</taxon>
        <taxon>Halobacteria</taxon>
        <taxon>Halobacteriales</taxon>
        <taxon>Natrialbaceae</taxon>
        <taxon>Haloterrigena</taxon>
    </lineage>
</organism>
<dbReference type="EMBL" id="CP069188">
    <property type="protein sequence ID" value="QRV16293.1"/>
    <property type="molecule type" value="Genomic_DNA"/>
</dbReference>
<protein>
    <recommendedName>
        <fullName evidence="1">DUF7344 domain-containing protein</fullName>
    </recommendedName>
</protein>
<name>A0A8T8E402_9EURY</name>
<reference evidence="2 3" key="1">
    <citation type="submission" date="2021-01" db="EMBL/GenBank/DDBJ databases">
        <title>Genome Sequence and Methylation Pattern of Haloterrigena salifodinae BOL5-1, An Extremely Halophilic Archaeon from a Bolivian Salt Mine.</title>
        <authorList>
            <person name="DasSarma P."/>
            <person name="Anton B.P."/>
            <person name="DasSarma S.L."/>
            <person name="von Ehrenheim H.A.L."/>
            <person name="Martinez F.L."/>
            <person name="Guzman D."/>
            <person name="Roberts R.J."/>
            <person name="DasSarma S."/>
        </authorList>
    </citation>
    <scope>NUCLEOTIDE SEQUENCE [LARGE SCALE GENOMIC DNA]</scope>
    <source>
        <strain evidence="2 3">BOL5-1</strain>
    </source>
</reference>
<dbReference type="InterPro" id="IPR055768">
    <property type="entry name" value="DUF7344"/>
</dbReference>
<dbReference type="RefSeq" id="WP_204748603.1">
    <property type="nucleotide sequence ID" value="NZ_CP069188.1"/>
</dbReference>
<sequence>MEAIQNRLFDALSNGQRRRILFTLLEREDQINIDSPPDGVEDRHGAAIDRRHVHLPKLADYGFIEWDQRANVATRGPQFAEIEPMLRVVADNRELLPVTLE</sequence>
<evidence type="ECO:0000259" key="1">
    <source>
        <dbReference type="Pfam" id="PF24035"/>
    </source>
</evidence>
<dbReference type="Pfam" id="PF24035">
    <property type="entry name" value="DUF7344"/>
    <property type="match status" value="1"/>
</dbReference>
<dbReference type="GeneID" id="62874500"/>
<evidence type="ECO:0000313" key="3">
    <source>
        <dbReference type="Proteomes" id="UP000637819"/>
    </source>
</evidence>
<dbReference type="KEGG" id="hsal:JMJ58_05210"/>